<evidence type="ECO:0000313" key="3">
    <source>
        <dbReference type="Proteomes" id="UP000005952"/>
    </source>
</evidence>
<keyword evidence="3" id="KW-1185">Reference proteome</keyword>
<sequence length="101" mass="11574">MTPQDYADIRRKHRWEALSSLSISTIILVAIVYMLLTIDDNRWPVYGIFALLGAVVVAGFDNWIRQSQLSDAANPAMYEVYKREQPEGPIFALLQKRFGDQ</sequence>
<dbReference type="STRING" id="670307.HYPDE_26788"/>
<accession>N0B280</accession>
<keyword evidence="1" id="KW-1133">Transmembrane helix</keyword>
<dbReference type="KEGG" id="hdt:HYPDE_26788"/>
<dbReference type="EMBL" id="CP005587">
    <property type="protein sequence ID" value="AGK57038.1"/>
    <property type="molecule type" value="Genomic_DNA"/>
</dbReference>
<organism evidence="2 3">
    <name type="scientific">Hyphomicrobium denitrificans 1NES1</name>
    <dbReference type="NCBI Taxonomy" id="670307"/>
    <lineage>
        <taxon>Bacteria</taxon>
        <taxon>Pseudomonadati</taxon>
        <taxon>Pseudomonadota</taxon>
        <taxon>Alphaproteobacteria</taxon>
        <taxon>Hyphomicrobiales</taxon>
        <taxon>Hyphomicrobiaceae</taxon>
        <taxon>Hyphomicrobium</taxon>
    </lineage>
</organism>
<name>N0B280_9HYPH</name>
<protein>
    <submittedName>
        <fullName evidence="2">Uncharacterized protein</fullName>
    </submittedName>
</protein>
<gene>
    <name evidence="2" type="ORF">HYPDE_26788</name>
</gene>
<feature type="transmembrane region" description="Helical" evidence="1">
    <location>
        <begin position="21"/>
        <end position="38"/>
    </location>
</feature>
<dbReference type="Proteomes" id="UP000005952">
    <property type="component" value="Chromosome"/>
</dbReference>
<evidence type="ECO:0000313" key="2">
    <source>
        <dbReference type="EMBL" id="AGK57038.1"/>
    </source>
</evidence>
<proteinExistence type="predicted"/>
<evidence type="ECO:0000256" key="1">
    <source>
        <dbReference type="SAM" id="Phobius"/>
    </source>
</evidence>
<reference evidence="2 3" key="1">
    <citation type="journal article" date="2013" name="Genome Announc.">
        <title>Genome sequences for three denitrifying bacterial strains isolated from a uranium- and nitrate-contaminated subsurface environment.</title>
        <authorList>
            <person name="Venkatramanan R."/>
            <person name="Prakash O."/>
            <person name="Woyke T."/>
            <person name="Chain P."/>
            <person name="Goodwin L.A."/>
            <person name="Watson D."/>
            <person name="Brooks S."/>
            <person name="Kostka J.E."/>
            <person name="Green S.J."/>
        </authorList>
    </citation>
    <scope>NUCLEOTIDE SEQUENCE [LARGE SCALE GENOMIC DNA]</scope>
    <source>
        <strain evidence="2 3">1NES1</strain>
    </source>
</reference>
<dbReference type="HOGENOM" id="CLU_2287668_0_0_5"/>
<feature type="transmembrane region" description="Helical" evidence="1">
    <location>
        <begin position="44"/>
        <end position="64"/>
    </location>
</feature>
<dbReference type="RefSeq" id="WP_015597075.1">
    <property type="nucleotide sequence ID" value="NC_021172.1"/>
</dbReference>
<keyword evidence="1" id="KW-0472">Membrane</keyword>
<keyword evidence="1" id="KW-0812">Transmembrane</keyword>
<dbReference type="AlphaFoldDB" id="N0B280"/>